<proteinExistence type="predicted"/>
<organism evidence="1">
    <name type="scientific">Arundo donax</name>
    <name type="common">Giant reed</name>
    <name type="synonym">Donax arundinaceus</name>
    <dbReference type="NCBI Taxonomy" id="35708"/>
    <lineage>
        <taxon>Eukaryota</taxon>
        <taxon>Viridiplantae</taxon>
        <taxon>Streptophyta</taxon>
        <taxon>Embryophyta</taxon>
        <taxon>Tracheophyta</taxon>
        <taxon>Spermatophyta</taxon>
        <taxon>Magnoliopsida</taxon>
        <taxon>Liliopsida</taxon>
        <taxon>Poales</taxon>
        <taxon>Poaceae</taxon>
        <taxon>PACMAD clade</taxon>
        <taxon>Arundinoideae</taxon>
        <taxon>Arundineae</taxon>
        <taxon>Arundo</taxon>
    </lineage>
</organism>
<dbReference type="EMBL" id="GBRH01269418">
    <property type="protein sequence ID" value="JAD28477.1"/>
    <property type="molecule type" value="Transcribed_RNA"/>
</dbReference>
<reference evidence="1" key="2">
    <citation type="journal article" date="2015" name="Data Brief">
        <title>Shoot transcriptome of the giant reed, Arundo donax.</title>
        <authorList>
            <person name="Barrero R.A."/>
            <person name="Guerrero F.D."/>
            <person name="Moolhuijzen P."/>
            <person name="Goolsby J.A."/>
            <person name="Tidwell J."/>
            <person name="Bellgard S.E."/>
            <person name="Bellgard M.I."/>
        </authorList>
    </citation>
    <scope>NUCLEOTIDE SEQUENCE</scope>
    <source>
        <tissue evidence="1">Shoot tissue taken approximately 20 cm above the soil surface</tissue>
    </source>
</reference>
<dbReference type="AlphaFoldDB" id="A0A0A8Z0U7"/>
<reference evidence="1" key="1">
    <citation type="submission" date="2014-09" db="EMBL/GenBank/DDBJ databases">
        <authorList>
            <person name="Magalhaes I.L.F."/>
            <person name="Oliveira U."/>
            <person name="Santos F.R."/>
            <person name="Vidigal T.H.D.A."/>
            <person name="Brescovit A.D."/>
            <person name="Santos A.J."/>
        </authorList>
    </citation>
    <scope>NUCLEOTIDE SEQUENCE</scope>
    <source>
        <tissue evidence="1">Shoot tissue taken approximately 20 cm above the soil surface</tissue>
    </source>
</reference>
<name>A0A0A8Z0U7_ARUDO</name>
<evidence type="ECO:0000313" key="1">
    <source>
        <dbReference type="EMBL" id="JAD28477.1"/>
    </source>
</evidence>
<protein>
    <submittedName>
        <fullName evidence="1">Uncharacterized protein</fullName>
    </submittedName>
</protein>
<accession>A0A0A8Z0U7</accession>
<sequence length="64" mass="7313">MVCTCLLTKLKNHSFLCHKEQKVMGKELGMCSFCLRLLCFLRLSFMCISFGFKCSTICCSKKSC</sequence>